<gene>
    <name evidence="1" type="ORF">GCM10023086_75370</name>
</gene>
<evidence type="ECO:0000313" key="2">
    <source>
        <dbReference type="Proteomes" id="UP001501115"/>
    </source>
</evidence>
<reference evidence="2" key="1">
    <citation type="journal article" date="2019" name="Int. J. Syst. Evol. Microbiol.">
        <title>The Global Catalogue of Microorganisms (GCM) 10K type strain sequencing project: providing services to taxonomists for standard genome sequencing and annotation.</title>
        <authorList>
            <consortium name="The Broad Institute Genomics Platform"/>
            <consortium name="The Broad Institute Genome Sequencing Center for Infectious Disease"/>
            <person name="Wu L."/>
            <person name="Ma J."/>
        </authorList>
    </citation>
    <scope>NUCLEOTIDE SEQUENCE [LARGE SCALE GENOMIC DNA]</scope>
    <source>
        <strain evidence="2">JCM 31290</strain>
    </source>
</reference>
<protein>
    <submittedName>
        <fullName evidence="1">Uncharacterized protein</fullName>
    </submittedName>
</protein>
<organism evidence="1 2">
    <name type="scientific">Streptomyces venetus</name>
    <dbReference type="NCBI Taxonomy" id="1701086"/>
    <lineage>
        <taxon>Bacteria</taxon>
        <taxon>Bacillati</taxon>
        <taxon>Actinomycetota</taxon>
        <taxon>Actinomycetes</taxon>
        <taxon>Kitasatosporales</taxon>
        <taxon>Streptomycetaceae</taxon>
        <taxon>Streptomyces</taxon>
    </lineage>
</organism>
<proteinExistence type="predicted"/>
<name>A0ABP8HJ17_9ACTN</name>
<evidence type="ECO:0000313" key="1">
    <source>
        <dbReference type="EMBL" id="GAA4340044.1"/>
    </source>
</evidence>
<sequence>MVGRGSVTQCLEDRCRRAGLVAACRSGVDLLFGELVQEPGAAVFDGLLLEEYFAEGFHDGVFPPPCGRTMH</sequence>
<accession>A0ABP8HJ17</accession>
<dbReference type="EMBL" id="BAABET010000018">
    <property type="protein sequence ID" value="GAA4340044.1"/>
    <property type="molecule type" value="Genomic_DNA"/>
</dbReference>
<dbReference type="Proteomes" id="UP001501115">
    <property type="component" value="Unassembled WGS sequence"/>
</dbReference>
<keyword evidence="2" id="KW-1185">Reference proteome</keyword>
<comment type="caution">
    <text evidence="1">The sequence shown here is derived from an EMBL/GenBank/DDBJ whole genome shotgun (WGS) entry which is preliminary data.</text>
</comment>